<keyword evidence="2" id="KW-1185">Reference proteome</keyword>
<evidence type="ECO:0000313" key="1">
    <source>
        <dbReference type="EMBL" id="CAG8443554.1"/>
    </source>
</evidence>
<protein>
    <submittedName>
        <fullName evidence="1">10601_t:CDS:1</fullName>
    </submittedName>
</protein>
<sequence length="63" mass="7672">MQDLDLDKQPYMNTHSRQLNKNYLSYLKFLPMYQIIKLCRDDVFSSEAYRDRRLLRALTDLNV</sequence>
<organism evidence="1 2">
    <name type="scientific">Scutellospora calospora</name>
    <dbReference type="NCBI Taxonomy" id="85575"/>
    <lineage>
        <taxon>Eukaryota</taxon>
        <taxon>Fungi</taxon>
        <taxon>Fungi incertae sedis</taxon>
        <taxon>Mucoromycota</taxon>
        <taxon>Glomeromycotina</taxon>
        <taxon>Glomeromycetes</taxon>
        <taxon>Diversisporales</taxon>
        <taxon>Gigasporaceae</taxon>
        <taxon>Scutellospora</taxon>
    </lineage>
</organism>
<gene>
    <name evidence="1" type="ORF">SCALOS_LOCUS785</name>
</gene>
<proteinExistence type="predicted"/>
<dbReference type="EMBL" id="CAJVPM010000399">
    <property type="protein sequence ID" value="CAG8443554.1"/>
    <property type="molecule type" value="Genomic_DNA"/>
</dbReference>
<comment type="caution">
    <text evidence="1">The sequence shown here is derived from an EMBL/GenBank/DDBJ whole genome shotgun (WGS) entry which is preliminary data.</text>
</comment>
<dbReference type="Proteomes" id="UP000789860">
    <property type="component" value="Unassembled WGS sequence"/>
</dbReference>
<reference evidence="1" key="1">
    <citation type="submission" date="2021-06" db="EMBL/GenBank/DDBJ databases">
        <authorList>
            <person name="Kallberg Y."/>
            <person name="Tangrot J."/>
            <person name="Rosling A."/>
        </authorList>
    </citation>
    <scope>NUCLEOTIDE SEQUENCE</scope>
    <source>
        <strain evidence="1">AU212A</strain>
    </source>
</reference>
<name>A0ACA9JZC0_9GLOM</name>
<accession>A0ACA9JZC0</accession>
<evidence type="ECO:0000313" key="2">
    <source>
        <dbReference type="Proteomes" id="UP000789860"/>
    </source>
</evidence>